<feature type="compositionally biased region" description="Basic and acidic residues" evidence="1">
    <location>
        <begin position="123"/>
        <end position="134"/>
    </location>
</feature>
<name>A0A061RCR5_9CHLO</name>
<feature type="compositionally biased region" description="Basic and acidic residues" evidence="1">
    <location>
        <begin position="1"/>
        <end position="19"/>
    </location>
</feature>
<accession>A0A061RCR5</accession>
<sequence>MASDASEKLNLKLERKQAGEEDEATARVLRAASQLKDKAKDRGVLAYLLKPVSRERPNERFLQNTIRSVNFANRQADEKEMWERWDRLRSSRERCTTERQRTLAAGDDKSSTSDDSSGGSSGRSDEWELEEFLRQRKSRGRGAVGARSDEPGPYMRPEAGAEGGRSGASPRGEPHRRRHGPEAPQWIREAARSGGGGETSPHESGEAAEGRDGSPRQRKRRRTEHEGKARKEKRPRRDKSGKKGKHKEKGHRKKQRRSPP</sequence>
<protein>
    <submittedName>
        <fullName evidence="2">Uncharacterized protein</fullName>
    </submittedName>
</protein>
<feature type="region of interest" description="Disordered" evidence="1">
    <location>
        <begin position="1"/>
        <end position="25"/>
    </location>
</feature>
<proteinExistence type="predicted"/>
<dbReference type="EMBL" id="GBEZ01015423">
    <property type="protein sequence ID" value="JAC70737.1"/>
    <property type="molecule type" value="Transcribed_RNA"/>
</dbReference>
<evidence type="ECO:0000256" key="1">
    <source>
        <dbReference type="SAM" id="MobiDB-lite"/>
    </source>
</evidence>
<feature type="region of interest" description="Disordered" evidence="1">
    <location>
        <begin position="89"/>
        <end position="260"/>
    </location>
</feature>
<dbReference type="PANTHER" id="PTHR34684:SF1">
    <property type="entry name" value="OS08G0192200 PROTEIN"/>
    <property type="match status" value="1"/>
</dbReference>
<feature type="compositionally biased region" description="Basic and acidic residues" evidence="1">
    <location>
        <begin position="200"/>
        <end position="215"/>
    </location>
</feature>
<dbReference type="PANTHER" id="PTHR34684">
    <property type="entry name" value="OS08G0192200 PROTEIN"/>
    <property type="match status" value="1"/>
</dbReference>
<feature type="compositionally biased region" description="Basic residues" evidence="1">
    <location>
        <begin position="230"/>
        <end position="260"/>
    </location>
</feature>
<evidence type="ECO:0000313" key="2">
    <source>
        <dbReference type="EMBL" id="JAC70737.1"/>
    </source>
</evidence>
<organism evidence="2">
    <name type="scientific">Tetraselmis sp. GSL018</name>
    <dbReference type="NCBI Taxonomy" id="582737"/>
    <lineage>
        <taxon>Eukaryota</taxon>
        <taxon>Viridiplantae</taxon>
        <taxon>Chlorophyta</taxon>
        <taxon>core chlorophytes</taxon>
        <taxon>Chlorodendrophyceae</taxon>
        <taxon>Chlorodendrales</taxon>
        <taxon>Chlorodendraceae</taxon>
        <taxon>Tetraselmis</taxon>
    </lineage>
</organism>
<feature type="compositionally biased region" description="Basic and acidic residues" evidence="1">
    <location>
        <begin position="89"/>
        <end position="112"/>
    </location>
</feature>
<reference evidence="2" key="1">
    <citation type="submission" date="2014-05" db="EMBL/GenBank/DDBJ databases">
        <title>The transcriptome of the halophilic microalga Tetraselmis sp. GSL018 isolated from the Great Salt Lake, Utah.</title>
        <authorList>
            <person name="Jinkerson R.E."/>
            <person name="D'Adamo S."/>
            <person name="Posewitz M.C."/>
        </authorList>
    </citation>
    <scope>NUCLEOTIDE SEQUENCE</scope>
    <source>
        <strain evidence="2">GSL018</strain>
    </source>
</reference>
<gene>
    <name evidence="2" type="ORF">TSPGSL018_3483</name>
</gene>
<dbReference type="AlphaFoldDB" id="A0A061RCR5"/>